<feature type="region of interest" description="Disordered" evidence="1">
    <location>
        <begin position="283"/>
        <end position="306"/>
    </location>
</feature>
<dbReference type="InterPro" id="IPR009081">
    <property type="entry name" value="PP-bd_ACP"/>
</dbReference>
<protein>
    <submittedName>
        <fullName evidence="2">Uncharacterized protein</fullName>
    </submittedName>
</protein>
<dbReference type="PROSITE" id="PS50075">
    <property type="entry name" value="CARRIER"/>
    <property type="match status" value="1"/>
</dbReference>
<reference evidence="2 3" key="1">
    <citation type="submission" date="2020-01" db="EMBL/GenBank/DDBJ databases">
        <title>Aspergillus terreus IFO 6365 whole genome shotgun sequence.</title>
        <authorList>
            <person name="Kanamasa S."/>
            <person name="Takahashi H."/>
        </authorList>
    </citation>
    <scope>NUCLEOTIDE SEQUENCE [LARGE SCALE GENOMIC DNA]</scope>
    <source>
        <strain evidence="2 3">IFO 6365</strain>
    </source>
</reference>
<dbReference type="PANTHER" id="PTHR43712">
    <property type="entry name" value="PUTATIVE (AFU_ORTHOLOGUE AFUA_4G14580)-RELATED"/>
    <property type="match status" value="1"/>
</dbReference>
<dbReference type="PANTHER" id="PTHR43712:SF15">
    <property type="entry name" value="MONODICTYPHENONE CLUSTER TRANSCRIPTIONAL COACTIVATOR MDPA"/>
    <property type="match status" value="1"/>
</dbReference>
<dbReference type="Gene3D" id="1.10.1200.10">
    <property type="entry name" value="ACP-like"/>
    <property type="match status" value="1"/>
</dbReference>
<dbReference type="Proteomes" id="UP000452235">
    <property type="component" value="Unassembled WGS sequence"/>
</dbReference>
<name>A0A5M3Z398_ASPTE</name>
<keyword evidence="3" id="KW-1185">Reference proteome</keyword>
<comment type="caution">
    <text evidence="2">The sequence shown here is derived from an EMBL/GenBank/DDBJ whole genome shotgun (WGS) entry which is preliminary data.</text>
</comment>
<dbReference type="SUPFAM" id="SSF47336">
    <property type="entry name" value="ACP-like"/>
    <property type="match status" value="1"/>
</dbReference>
<dbReference type="VEuPathDB" id="FungiDB:ATEG_08452"/>
<dbReference type="OrthoDB" id="1606438at2759"/>
<feature type="compositionally biased region" description="Polar residues" evidence="1">
    <location>
        <begin position="297"/>
        <end position="306"/>
    </location>
</feature>
<organism evidence="2 3">
    <name type="scientific">Aspergillus terreus</name>
    <dbReference type="NCBI Taxonomy" id="33178"/>
    <lineage>
        <taxon>Eukaryota</taxon>
        <taxon>Fungi</taxon>
        <taxon>Dikarya</taxon>
        <taxon>Ascomycota</taxon>
        <taxon>Pezizomycotina</taxon>
        <taxon>Eurotiomycetes</taxon>
        <taxon>Eurotiomycetidae</taxon>
        <taxon>Eurotiales</taxon>
        <taxon>Aspergillaceae</taxon>
        <taxon>Aspergillus</taxon>
        <taxon>Aspergillus subgen. Circumdati</taxon>
    </lineage>
</organism>
<dbReference type="GO" id="GO:0031177">
    <property type="term" value="F:phosphopantetheine binding"/>
    <property type="evidence" value="ECO:0007669"/>
    <property type="project" value="InterPro"/>
</dbReference>
<evidence type="ECO:0000313" key="3">
    <source>
        <dbReference type="Proteomes" id="UP000452235"/>
    </source>
</evidence>
<dbReference type="EMBL" id="BLJY01000005">
    <property type="protein sequence ID" value="GFF16565.1"/>
    <property type="molecule type" value="Genomic_DNA"/>
</dbReference>
<dbReference type="InterPro" id="IPR036736">
    <property type="entry name" value="ACP-like_sf"/>
</dbReference>
<dbReference type="InterPro" id="IPR020806">
    <property type="entry name" value="PKS_PP-bd"/>
</dbReference>
<gene>
    <name evidence="2" type="ORF">ATEIFO6365_0005075700</name>
</gene>
<sequence length="395" mass="42464">MPICPFKDALTSVDKKALSTCPDDVDAWSLEGELHTKLAVNPPPASAPAEPQSDGKDATLDTDSSAAKALALVAKEVGMAMADLQDEATFANLGVGSLMSLVVAEEFREELEVTVTGSLFLEYPTARRSLLTNVAKIQVLLGDLTDFLQQIAVQLSRVLRLMATAGFPQEPQPGQIMHTYLSNLFVSQQRFRDATAFLAECCVPSVLRMASMTDHQGGQQQANPDETSYNLAFVVRLPALHGDFEDSITESGAQSTKRARVPSGLYPSLRFIVQIAGRDPSDYDAGRTLAPRPPSSPDTLQAQANHPRISVQTRSLGPGQPALDVAAYILHLPSVFPAHEAALRASIAKDLQAYTGFLAANRGAMLIVTARLLPPPDAVDRDLKAIARVRDLTLL</sequence>
<accession>A0A5M3Z398</accession>
<dbReference type="AlphaFoldDB" id="A0A5M3Z398"/>
<proteinExistence type="predicted"/>
<dbReference type="Pfam" id="PF00550">
    <property type="entry name" value="PP-binding"/>
    <property type="match status" value="1"/>
</dbReference>
<dbReference type="SMART" id="SM00823">
    <property type="entry name" value="PKS_PP"/>
    <property type="match status" value="1"/>
</dbReference>
<evidence type="ECO:0000313" key="2">
    <source>
        <dbReference type="EMBL" id="GFF16565.1"/>
    </source>
</evidence>
<feature type="region of interest" description="Disordered" evidence="1">
    <location>
        <begin position="38"/>
        <end position="60"/>
    </location>
</feature>
<evidence type="ECO:0000256" key="1">
    <source>
        <dbReference type="SAM" id="MobiDB-lite"/>
    </source>
</evidence>